<proteinExistence type="predicted"/>
<dbReference type="PANTHER" id="PTHR48111">
    <property type="entry name" value="REGULATOR OF RPOS"/>
    <property type="match status" value="1"/>
</dbReference>
<comment type="caution">
    <text evidence="8">The sequence shown here is derived from an EMBL/GenBank/DDBJ whole genome shotgun (WGS) entry which is preliminary data.</text>
</comment>
<keyword evidence="3" id="KW-0804">Transcription</keyword>
<dbReference type="GO" id="GO:0032993">
    <property type="term" value="C:protein-DNA complex"/>
    <property type="evidence" value="ECO:0007669"/>
    <property type="project" value="TreeGrafter"/>
</dbReference>
<keyword evidence="2 5" id="KW-0238">DNA-binding</keyword>
<protein>
    <submittedName>
        <fullName evidence="8">DNA-binding response regulator</fullName>
    </submittedName>
</protein>
<dbReference type="EMBL" id="PNHP01000003">
    <property type="protein sequence ID" value="PMC81565.1"/>
    <property type="molecule type" value="Genomic_DNA"/>
</dbReference>
<dbReference type="SMART" id="SM00448">
    <property type="entry name" value="REC"/>
    <property type="match status" value="1"/>
</dbReference>
<keyword evidence="1" id="KW-0805">Transcription regulation</keyword>
<dbReference type="Pfam" id="PF00072">
    <property type="entry name" value="Response_reg"/>
    <property type="match status" value="1"/>
</dbReference>
<dbReference type="Pfam" id="PF00486">
    <property type="entry name" value="Trans_reg_C"/>
    <property type="match status" value="1"/>
</dbReference>
<dbReference type="GeneID" id="84578717"/>
<dbReference type="CDD" id="cd00383">
    <property type="entry name" value="trans_reg_C"/>
    <property type="match status" value="1"/>
</dbReference>
<accession>A0A2N6UJ30</accession>
<dbReference type="InterPro" id="IPR011006">
    <property type="entry name" value="CheY-like_superfamily"/>
</dbReference>
<name>A0A2N6UJ30_9FIRM</name>
<dbReference type="GO" id="GO:0005829">
    <property type="term" value="C:cytosol"/>
    <property type="evidence" value="ECO:0007669"/>
    <property type="project" value="TreeGrafter"/>
</dbReference>
<dbReference type="InterPro" id="IPR036388">
    <property type="entry name" value="WH-like_DNA-bd_sf"/>
</dbReference>
<dbReference type="PANTHER" id="PTHR48111:SF43">
    <property type="entry name" value="STAGE 0 SPORULATION PROTEIN A HOMOLOG"/>
    <property type="match status" value="1"/>
</dbReference>
<dbReference type="Gene3D" id="3.40.50.2300">
    <property type="match status" value="1"/>
</dbReference>
<dbReference type="SUPFAM" id="SSF46894">
    <property type="entry name" value="C-terminal effector domain of the bipartite response regulators"/>
    <property type="match status" value="1"/>
</dbReference>
<feature type="DNA-binding region" description="OmpR/PhoB-type" evidence="5">
    <location>
        <begin position="125"/>
        <end position="222"/>
    </location>
</feature>
<dbReference type="InterPro" id="IPR039420">
    <property type="entry name" value="WalR-like"/>
</dbReference>
<evidence type="ECO:0000313" key="9">
    <source>
        <dbReference type="Proteomes" id="UP000235658"/>
    </source>
</evidence>
<dbReference type="Proteomes" id="UP000235658">
    <property type="component" value="Unassembled WGS sequence"/>
</dbReference>
<feature type="domain" description="OmpR/PhoB-type" evidence="7">
    <location>
        <begin position="125"/>
        <end position="222"/>
    </location>
</feature>
<evidence type="ECO:0000256" key="1">
    <source>
        <dbReference type="ARBA" id="ARBA00023015"/>
    </source>
</evidence>
<dbReference type="AlphaFoldDB" id="A0A2N6UJ30"/>
<dbReference type="InterPro" id="IPR016032">
    <property type="entry name" value="Sig_transdc_resp-reg_C-effctor"/>
</dbReference>
<organism evidence="8 9">
    <name type="scientific">Anaerococcus hydrogenalis</name>
    <dbReference type="NCBI Taxonomy" id="33029"/>
    <lineage>
        <taxon>Bacteria</taxon>
        <taxon>Bacillati</taxon>
        <taxon>Bacillota</taxon>
        <taxon>Tissierellia</taxon>
        <taxon>Tissierellales</taxon>
        <taxon>Peptoniphilaceae</taxon>
        <taxon>Anaerococcus</taxon>
    </lineage>
</organism>
<evidence type="ECO:0000256" key="2">
    <source>
        <dbReference type="ARBA" id="ARBA00023125"/>
    </source>
</evidence>
<dbReference type="Gene3D" id="1.10.10.10">
    <property type="entry name" value="Winged helix-like DNA-binding domain superfamily/Winged helix DNA-binding domain"/>
    <property type="match status" value="1"/>
</dbReference>
<evidence type="ECO:0000259" key="7">
    <source>
        <dbReference type="PROSITE" id="PS51755"/>
    </source>
</evidence>
<evidence type="ECO:0000313" key="8">
    <source>
        <dbReference type="EMBL" id="PMC81565.1"/>
    </source>
</evidence>
<dbReference type="InterPro" id="IPR001789">
    <property type="entry name" value="Sig_transdc_resp-reg_receiver"/>
</dbReference>
<reference evidence="8 9" key="1">
    <citation type="submission" date="2017-09" db="EMBL/GenBank/DDBJ databases">
        <title>Bacterial strain isolated from the female urinary microbiota.</title>
        <authorList>
            <person name="Thomas-White K."/>
            <person name="Kumar N."/>
            <person name="Forster S."/>
            <person name="Putonti C."/>
            <person name="Lawley T."/>
            <person name="Wolfe A.J."/>
        </authorList>
    </citation>
    <scope>NUCLEOTIDE SEQUENCE [LARGE SCALE GENOMIC DNA]</scope>
    <source>
        <strain evidence="8 9">UMB0204</strain>
    </source>
</reference>
<evidence type="ECO:0000256" key="4">
    <source>
        <dbReference type="PROSITE-ProRule" id="PRU00169"/>
    </source>
</evidence>
<feature type="domain" description="Response regulatory" evidence="6">
    <location>
        <begin position="2"/>
        <end position="115"/>
    </location>
</feature>
<feature type="modified residue" description="4-aspartylphosphate" evidence="4">
    <location>
        <position position="51"/>
    </location>
</feature>
<dbReference type="InterPro" id="IPR001867">
    <property type="entry name" value="OmpR/PhoB-type_DNA-bd"/>
</dbReference>
<keyword evidence="4" id="KW-0597">Phosphoprotein</keyword>
<evidence type="ECO:0000256" key="5">
    <source>
        <dbReference type="PROSITE-ProRule" id="PRU01091"/>
    </source>
</evidence>
<evidence type="ECO:0000256" key="3">
    <source>
        <dbReference type="ARBA" id="ARBA00023163"/>
    </source>
</evidence>
<evidence type="ECO:0000259" key="6">
    <source>
        <dbReference type="PROSITE" id="PS50110"/>
    </source>
</evidence>
<dbReference type="RefSeq" id="WP_102198103.1">
    <property type="nucleotide sequence ID" value="NZ_CAUPDS010000019.1"/>
</dbReference>
<sequence>MDIFIVEDDRKICEELSFQLGLLGYSCFMPDDFSNILDEFKKRNYKLVLMDLKLPFENGFYWCEKIREISNLPIIFLTSAADDINLINAINYGADDFISKPFSMQVLNMKIKALLRRSYDFSGKNFDLSYKNISLIKDKMIFKINDKEINLSKNEFLILEILMENPQKIVSRELIMDKLWATDSFIDDNTLTVNINRLRKKLKDFGLDDFIQTKKGVGYFIK</sequence>
<dbReference type="SMART" id="SM00862">
    <property type="entry name" value="Trans_reg_C"/>
    <property type="match status" value="1"/>
</dbReference>
<gene>
    <name evidence="8" type="ORF">CJ192_05920</name>
</gene>
<dbReference type="PROSITE" id="PS50110">
    <property type="entry name" value="RESPONSE_REGULATORY"/>
    <property type="match status" value="1"/>
</dbReference>
<dbReference type="SUPFAM" id="SSF52172">
    <property type="entry name" value="CheY-like"/>
    <property type="match status" value="1"/>
</dbReference>
<dbReference type="GO" id="GO:0000156">
    <property type="term" value="F:phosphorelay response regulator activity"/>
    <property type="evidence" value="ECO:0007669"/>
    <property type="project" value="TreeGrafter"/>
</dbReference>
<dbReference type="GO" id="GO:0006355">
    <property type="term" value="P:regulation of DNA-templated transcription"/>
    <property type="evidence" value="ECO:0007669"/>
    <property type="project" value="InterPro"/>
</dbReference>
<dbReference type="GO" id="GO:0000976">
    <property type="term" value="F:transcription cis-regulatory region binding"/>
    <property type="evidence" value="ECO:0007669"/>
    <property type="project" value="TreeGrafter"/>
</dbReference>
<dbReference type="PROSITE" id="PS51755">
    <property type="entry name" value="OMPR_PHOB"/>
    <property type="match status" value="1"/>
</dbReference>